<dbReference type="EMBL" id="MT514532">
    <property type="protein sequence ID" value="QMS41922.1"/>
    <property type="molecule type" value="Genomic_DNA"/>
</dbReference>
<dbReference type="Proteomes" id="UP000514444">
    <property type="component" value="Genome"/>
</dbReference>
<gene>
    <name evidence="1" type="ORF">Bolokhovo_52</name>
</gene>
<accession>A0A7D7KKJ8</accession>
<protein>
    <submittedName>
        <fullName evidence="1">Uncharacterized protein</fullName>
    </submittedName>
</protein>
<reference evidence="1 2" key="1">
    <citation type="submission" date="2020-05" db="EMBL/GenBank/DDBJ databases">
        <authorList>
            <person name="Kazantseva O."/>
            <person name="Skorynina A."/>
            <person name="Piligrimova E."/>
            <person name="Shadrin A."/>
        </authorList>
    </citation>
    <scope>NUCLEOTIDE SEQUENCE [LARGE SCALE GENOMIC DNA]</scope>
</reference>
<organism evidence="1 2">
    <name type="scientific">Bacillus phage Bolokhovo</name>
    <dbReference type="NCBI Taxonomy" id="2743970"/>
    <lineage>
        <taxon>Viruses</taxon>
        <taxon>Duplodnaviria</taxon>
        <taxon>Heunggongvirae</taxon>
        <taxon>Uroviricota</taxon>
        <taxon>Caudoviricetes</taxon>
        <taxon>Ehrlichviridae</taxon>
        <taxon>Andromedavirus</taxon>
        <taxon>Andromedavirus bolokhovo</taxon>
        <taxon>Andromedavirus curly</taxon>
    </lineage>
</organism>
<proteinExistence type="predicted"/>
<name>A0A7D7KKJ8_9CAUD</name>
<sequence length="54" mass="6055">MTFFLTFLAGLAVVAFLFVYVTLLALAGKLISILLSKGAIMYDKWRWGRKDDLG</sequence>
<keyword evidence="2" id="KW-1185">Reference proteome</keyword>
<evidence type="ECO:0000313" key="1">
    <source>
        <dbReference type="EMBL" id="QMS41922.1"/>
    </source>
</evidence>
<evidence type="ECO:0000313" key="2">
    <source>
        <dbReference type="Proteomes" id="UP000514444"/>
    </source>
</evidence>